<gene>
    <name evidence="1" type="ORF">QQF64_011967</name>
</gene>
<reference evidence="1 2" key="1">
    <citation type="submission" date="2023-09" db="EMBL/GenBank/DDBJ databases">
        <authorList>
            <person name="Wang M."/>
        </authorList>
    </citation>
    <scope>NUCLEOTIDE SEQUENCE [LARGE SCALE GENOMIC DNA]</scope>
    <source>
        <strain evidence="1">GT-2023</strain>
        <tissue evidence="1">Liver</tissue>
    </source>
</reference>
<name>A0ABR3LXR4_9TELE</name>
<accession>A0ABR3LXR4</accession>
<organism evidence="1 2">
    <name type="scientific">Cirrhinus molitorella</name>
    <name type="common">mud carp</name>
    <dbReference type="NCBI Taxonomy" id="172907"/>
    <lineage>
        <taxon>Eukaryota</taxon>
        <taxon>Metazoa</taxon>
        <taxon>Chordata</taxon>
        <taxon>Craniata</taxon>
        <taxon>Vertebrata</taxon>
        <taxon>Euteleostomi</taxon>
        <taxon>Actinopterygii</taxon>
        <taxon>Neopterygii</taxon>
        <taxon>Teleostei</taxon>
        <taxon>Ostariophysi</taxon>
        <taxon>Cypriniformes</taxon>
        <taxon>Cyprinidae</taxon>
        <taxon>Labeoninae</taxon>
        <taxon>Labeonini</taxon>
        <taxon>Cirrhinus</taxon>
    </lineage>
</organism>
<protein>
    <submittedName>
        <fullName evidence="1">Uncharacterized protein</fullName>
    </submittedName>
</protein>
<sequence>MNLPHQCEPTDTELPSWQVGILARPEQFISSRNSVDSLYLACPLLLSCFFPIFPLSPTSSADFNQIPCKRYLICISRLTSALTRLISAFSESTAALQHVGTTWSEI</sequence>
<comment type="caution">
    <text evidence="1">The sequence shown here is derived from an EMBL/GenBank/DDBJ whole genome shotgun (WGS) entry which is preliminary data.</text>
</comment>
<dbReference type="EMBL" id="JAYMGO010000018">
    <property type="protein sequence ID" value="KAL1256422.1"/>
    <property type="molecule type" value="Genomic_DNA"/>
</dbReference>
<keyword evidence="2" id="KW-1185">Reference proteome</keyword>
<proteinExistence type="predicted"/>
<dbReference type="Proteomes" id="UP001558613">
    <property type="component" value="Unassembled WGS sequence"/>
</dbReference>
<evidence type="ECO:0000313" key="1">
    <source>
        <dbReference type="EMBL" id="KAL1256422.1"/>
    </source>
</evidence>
<evidence type="ECO:0000313" key="2">
    <source>
        <dbReference type="Proteomes" id="UP001558613"/>
    </source>
</evidence>